<evidence type="ECO:0000256" key="5">
    <source>
        <dbReference type="PROSITE-ProRule" id="PRU00309"/>
    </source>
</evidence>
<keyword evidence="2 5" id="KW-0863">Zinc-finger</keyword>
<dbReference type="AlphaFoldDB" id="A0A672G8Y5"/>
<dbReference type="PROSITE" id="PS50950">
    <property type="entry name" value="ZF_THAP"/>
    <property type="match status" value="1"/>
</dbReference>
<dbReference type="GO" id="GO:0003677">
    <property type="term" value="F:DNA binding"/>
    <property type="evidence" value="ECO:0007669"/>
    <property type="project" value="UniProtKB-UniRule"/>
</dbReference>
<dbReference type="GeneID" id="115403488"/>
<dbReference type="PANTHER" id="PTHR23080">
    <property type="entry name" value="THAP DOMAIN PROTEIN"/>
    <property type="match status" value="1"/>
</dbReference>
<reference evidence="7" key="3">
    <citation type="submission" date="2025-09" db="UniProtKB">
        <authorList>
            <consortium name="Ensembl"/>
        </authorList>
    </citation>
    <scope>IDENTIFICATION</scope>
</reference>
<evidence type="ECO:0000256" key="3">
    <source>
        <dbReference type="ARBA" id="ARBA00022833"/>
    </source>
</evidence>
<keyword evidence="8" id="KW-1185">Reference proteome</keyword>
<accession>A0A672G8Y5</accession>
<dbReference type="Ensembl" id="ENSSFAT00005015335.1">
    <property type="protein sequence ID" value="ENSSFAP00005014722.1"/>
    <property type="gene ID" value="ENSSFAG00005007895.1"/>
</dbReference>
<organism evidence="7 8">
    <name type="scientific">Salarias fasciatus</name>
    <name type="common">Jewelled blenny</name>
    <name type="synonym">Blennius fasciatus</name>
    <dbReference type="NCBI Taxonomy" id="181472"/>
    <lineage>
        <taxon>Eukaryota</taxon>
        <taxon>Metazoa</taxon>
        <taxon>Chordata</taxon>
        <taxon>Craniata</taxon>
        <taxon>Vertebrata</taxon>
        <taxon>Euteleostomi</taxon>
        <taxon>Actinopterygii</taxon>
        <taxon>Neopterygii</taxon>
        <taxon>Teleostei</taxon>
        <taxon>Neoteleostei</taxon>
        <taxon>Acanthomorphata</taxon>
        <taxon>Ovalentaria</taxon>
        <taxon>Blenniimorphae</taxon>
        <taxon>Blenniiformes</taxon>
        <taxon>Blennioidei</taxon>
        <taxon>Blenniidae</taxon>
        <taxon>Salariinae</taxon>
        <taxon>Salarias</taxon>
    </lineage>
</organism>
<dbReference type="InParanoid" id="A0A672G8Y5"/>
<keyword evidence="1" id="KW-0479">Metal-binding</keyword>
<evidence type="ECO:0000259" key="6">
    <source>
        <dbReference type="PROSITE" id="PS50950"/>
    </source>
</evidence>
<dbReference type="RefSeq" id="XP_029968250.1">
    <property type="nucleotide sequence ID" value="XM_030112390.1"/>
</dbReference>
<proteinExistence type="predicted"/>
<evidence type="ECO:0000256" key="2">
    <source>
        <dbReference type="ARBA" id="ARBA00022771"/>
    </source>
</evidence>
<dbReference type="OrthoDB" id="7331812at2759"/>
<keyword evidence="4 5" id="KW-0238">DNA-binding</keyword>
<feature type="domain" description="THAP-type" evidence="6">
    <location>
        <begin position="1"/>
        <end position="79"/>
    </location>
</feature>
<dbReference type="InterPro" id="IPR006612">
    <property type="entry name" value="THAP_Znf"/>
</dbReference>
<protein>
    <submittedName>
        <fullName evidence="7">Uncharacterized LOC115403488</fullName>
    </submittedName>
</protein>
<dbReference type="Gene3D" id="6.20.210.20">
    <property type="entry name" value="THAP domain"/>
    <property type="match status" value="1"/>
</dbReference>
<evidence type="ECO:0000256" key="1">
    <source>
        <dbReference type="ARBA" id="ARBA00022723"/>
    </source>
</evidence>
<dbReference type="GO" id="GO:0008270">
    <property type="term" value="F:zinc ion binding"/>
    <property type="evidence" value="ECO:0007669"/>
    <property type="project" value="UniProtKB-KW"/>
</dbReference>
<reference evidence="7" key="2">
    <citation type="submission" date="2025-08" db="UniProtKB">
        <authorList>
            <consortium name="Ensembl"/>
        </authorList>
    </citation>
    <scope>IDENTIFICATION</scope>
</reference>
<keyword evidence="3" id="KW-0862">Zinc</keyword>
<reference evidence="7" key="1">
    <citation type="submission" date="2019-06" db="EMBL/GenBank/DDBJ databases">
        <authorList>
            <consortium name="Wellcome Sanger Institute Data Sharing"/>
        </authorList>
    </citation>
    <scope>NUCLEOTIDE SEQUENCE [LARGE SCALE GENOMIC DNA]</scope>
</reference>
<dbReference type="InterPro" id="IPR027805">
    <property type="entry name" value="Transposase_HTH_dom"/>
</dbReference>
<dbReference type="OMA" id="NSRICNE"/>
<evidence type="ECO:0000313" key="7">
    <source>
        <dbReference type="Ensembl" id="ENSSFAP00005014722.1"/>
    </source>
</evidence>
<dbReference type="Pfam" id="PF05485">
    <property type="entry name" value="THAP"/>
    <property type="match status" value="1"/>
</dbReference>
<sequence>MVLNCVAVGCTNYRGKKAALSFHRFPADGERRERWTAALRRANGRHWRPARNSRICNEHFVGGTISNDPVSPAYIPTIFYHTPSAEKQRRERALQSYVRREATKRKRRAVQRQTEAAGVLLTLHEKFQYGPQPEDIAETVVHLEMESDEEICVVDEMEDLGESDEMEDLGESDEEDYVEVVVDVEETQEEEDLRTERPAGTSDVAKLEQAAQTDLSASDIAAIVADNISLRSEVLLLKDKVNRLSISEDSFSCDDKVRCYTGLPSSQILKVLFNECSSYLAENSALSKFQQFIMTLMKMRMNLSMQFLSYMFDVNVSTVSRLFNSVIDVMYVRLLPRLVFGASGSTIRKTLPPNVETTQTSSRIDVEGVIGLARQKYTMLKSTTSKTPKSDGADLTTLDKVVHIACALCNTSESTVLSE</sequence>
<dbReference type="InterPro" id="IPR038441">
    <property type="entry name" value="THAP_Znf_sf"/>
</dbReference>
<evidence type="ECO:0000313" key="8">
    <source>
        <dbReference type="Proteomes" id="UP000472267"/>
    </source>
</evidence>
<dbReference type="Proteomes" id="UP000472267">
    <property type="component" value="Chromosome 16"/>
</dbReference>
<dbReference type="SUPFAM" id="SSF57716">
    <property type="entry name" value="Glucocorticoid receptor-like (DNA-binding domain)"/>
    <property type="match status" value="1"/>
</dbReference>
<dbReference type="SMART" id="SM00980">
    <property type="entry name" value="THAP"/>
    <property type="match status" value="1"/>
</dbReference>
<dbReference type="Pfam" id="PF13613">
    <property type="entry name" value="HTH_Tnp_4"/>
    <property type="match status" value="1"/>
</dbReference>
<evidence type="ECO:0000256" key="4">
    <source>
        <dbReference type="ARBA" id="ARBA00023125"/>
    </source>
</evidence>
<gene>
    <name evidence="7" type="primary">LOC115403488</name>
</gene>
<name>A0A672G8Y5_SALFA</name>
<dbReference type="SMART" id="SM00692">
    <property type="entry name" value="DM3"/>
    <property type="match status" value="1"/>
</dbReference>